<evidence type="ECO:0000256" key="1">
    <source>
        <dbReference type="ARBA" id="ARBA00022481"/>
    </source>
</evidence>
<keyword evidence="2" id="KW-1133">Transmembrane helix</keyword>
<keyword evidence="4" id="KW-1185">Reference proteome</keyword>
<keyword evidence="1" id="KW-0488">Methylation</keyword>
<dbReference type="Proteomes" id="UP001332192">
    <property type="component" value="Chromosome"/>
</dbReference>
<keyword evidence="2" id="KW-0472">Membrane</keyword>
<keyword evidence="2" id="KW-0812">Transmembrane</keyword>
<sequence>MSLLRNRWRKVLKSLRNDKGFTLMELMVVVAIIAILATGGFVAYDQFVQRAVNSSAQQFAAALRTAVQFYELENNASPADASKATTTKNLSEVGLDTAELTLLPSDGSVGTKAGFWVNCPSENDTTWKVTAVRSGRTSTEVTVTTGIKPPSGACSQD</sequence>
<dbReference type="InterPro" id="IPR012902">
    <property type="entry name" value="N_methyl_site"/>
</dbReference>
<reference evidence="3 4" key="1">
    <citation type="journal article" date="2024" name="Front. Microbiol.">
        <title>Novel thermophilic genera Geochorda gen. nov. and Carboxydochorda gen. nov. from the deep terrestrial subsurface reveal the ecophysiological diversity in the class Limnochordia.</title>
        <authorList>
            <person name="Karnachuk O.V."/>
            <person name="Lukina A.P."/>
            <person name="Avakyan M.R."/>
            <person name="Kadnikov V.V."/>
            <person name="Begmatov S."/>
            <person name="Beletsky A.V."/>
            <person name="Vlasova K.G."/>
            <person name="Novikov A.A."/>
            <person name="Shcherbakova V.A."/>
            <person name="Mardanov A.V."/>
            <person name="Ravin N.V."/>
        </authorList>
    </citation>
    <scope>NUCLEOTIDE SEQUENCE [LARGE SCALE GENOMIC DNA]</scope>
    <source>
        <strain evidence="3 4">L945</strain>
    </source>
</reference>
<protein>
    <submittedName>
        <fullName evidence="3">Prepilin-type N-terminal cleavage/methylation domain-containing protein</fullName>
    </submittedName>
</protein>
<name>A0ABZ1BUI5_9FIRM</name>
<dbReference type="NCBIfam" id="TIGR02532">
    <property type="entry name" value="IV_pilin_GFxxxE"/>
    <property type="match status" value="1"/>
</dbReference>
<dbReference type="Gene3D" id="3.30.700.10">
    <property type="entry name" value="Glycoprotein, Type 4 Pilin"/>
    <property type="match status" value="1"/>
</dbReference>
<accession>A0ABZ1BUI5</accession>
<gene>
    <name evidence="3" type="ORF">U7230_09590</name>
</gene>
<dbReference type="SUPFAM" id="SSF54523">
    <property type="entry name" value="Pili subunits"/>
    <property type="match status" value="1"/>
</dbReference>
<dbReference type="EMBL" id="CP141615">
    <property type="protein sequence ID" value="WRP16349.1"/>
    <property type="molecule type" value="Genomic_DNA"/>
</dbReference>
<evidence type="ECO:0000313" key="4">
    <source>
        <dbReference type="Proteomes" id="UP001332192"/>
    </source>
</evidence>
<feature type="transmembrane region" description="Helical" evidence="2">
    <location>
        <begin position="21"/>
        <end position="44"/>
    </location>
</feature>
<evidence type="ECO:0000256" key="2">
    <source>
        <dbReference type="SAM" id="Phobius"/>
    </source>
</evidence>
<proteinExistence type="predicted"/>
<dbReference type="Pfam" id="PF07963">
    <property type="entry name" value="N_methyl"/>
    <property type="match status" value="1"/>
</dbReference>
<dbReference type="RefSeq" id="WP_324715621.1">
    <property type="nucleotide sequence ID" value="NZ_CP141615.1"/>
</dbReference>
<dbReference type="InterPro" id="IPR045584">
    <property type="entry name" value="Pilin-like"/>
</dbReference>
<dbReference type="InterPro" id="IPR000983">
    <property type="entry name" value="Bac_GSPG_pilin"/>
</dbReference>
<organism evidence="3 4">
    <name type="scientific">Carboxydichorda subterranea</name>
    <dbReference type="NCBI Taxonomy" id="3109565"/>
    <lineage>
        <taxon>Bacteria</taxon>
        <taxon>Bacillati</taxon>
        <taxon>Bacillota</taxon>
        <taxon>Limnochordia</taxon>
        <taxon>Limnochordales</taxon>
        <taxon>Geochordaceae</taxon>
        <taxon>Carboxydichorda</taxon>
    </lineage>
</organism>
<dbReference type="PANTHER" id="PTHR30093">
    <property type="entry name" value="GENERAL SECRETION PATHWAY PROTEIN G"/>
    <property type="match status" value="1"/>
</dbReference>
<dbReference type="PRINTS" id="PR00813">
    <property type="entry name" value="BCTERIALGSPG"/>
</dbReference>
<evidence type="ECO:0000313" key="3">
    <source>
        <dbReference type="EMBL" id="WRP16349.1"/>
    </source>
</evidence>